<keyword evidence="2" id="KW-1003">Cell membrane</keyword>
<feature type="transmembrane region" description="Helical" evidence="6">
    <location>
        <begin position="21"/>
        <end position="46"/>
    </location>
</feature>
<dbReference type="InterPro" id="IPR002293">
    <property type="entry name" value="AA/rel_permease1"/>
</dbReference>
<feature type="transmembrane region" description="Helical" evidence="6">
    <location>
        <begin position="93"/>
        <end position="120"/>
    </location>
</feature>
<feature type="transmembrane region" description="Helical" evidence="6">
    <location>
        <begin position="52"/>
        <end position="72"/>
    </location>
</feature>
<feature type="transmembrane region" description="Helical" evidence="6">
    <location>
        <begin position="410"/>
        <end position="428"/>
    </location>
</feature>
<feature type="transmembrane region" description="Helical" evidence="6">
    <location>
        <begin position="164"/>
        <end position="186"/>
    </location>
</feature>
<gene>
    <name evidence="7" type="ORF">HC138_04560</name>
</gene>
<protein>
    <submittedName>
        <fullName evidence="7">APC family permease</fullName>
    </submittedName>
</protein>
<dbReference type="RefSeq" id="WP_083279331.1">
    <property type="nucleotide sequence ID" value="NZ_JAAUVV010000006.1"/>
</dbReference>
<feature type="transmembrane region" description="Helical" evidence="6">
    <location>
        <begin position="132"/>
        <end position="152"/>
    </location>
</feature>
<evidence type="ECO:0000256" key="2">
    <source>
        <dbReference type="ARBA" id="ARBA00022475"/>
    </source>
</evidence>
<dbReference type="PANTHER" id="PTHR42770:SF7">
    <property type="entry name" value="MEMBRANE PROTEIN"/>
    <property type="match status" value="1"/>
</dbReference>
<evidence type="ECO:0000313" key="7">
    <source>
        <dbReference type="EMBL" id="NJJ03635.1"/>
    </source>
</evidence>
<proteinExistence type="predicted"/>
<feature type="transmembrane region" description="Helical" evidence="6">
    <location>
        <begin position="374"/>
        <end position="398"/>
    </location>
</feature>
<dbReference type="GO" id="GO:0022857">
    <property type="term" value="F:transmembrane transporter activity"/>
    <property type="evidence" value="ECO:0007669"/>
    <property type="project" value="InterPro"/>
</dbReference>
<organism evidence="7 8">
    <name type="scientific">Corynebacterium coyleae</name>
    <dbReference type="NCBI Taxonomy" id="53374"/>
    <lineage>
        <taxon>Bacteria</taxon>
        <taxon>Bacillati</taxon>
        <taxon>Actinomycetota</taxon>
        <taxon>Actinomycetes</taxon>
        <taxon>Mycobacteriales</taxon>
        <taxon>Corynebacteriaceae</taxon>
        <taxon>Corynebacterium</taxon>
    </lineage>
</organism>
<evidence type="ECO:0000256" key="5">
    <source>
        <dbReference type="ARBA" id="ARBA00023136"/>
    </source>
</evidence>
<evidence type="ECO:0000256" key="3">
    <source>
        <dbReference type="ARBA" id="ARBA00022692"/>
    </source>
</evidence>
<keyword evidence="5 6" id="KW-0472">Membrane</keyword>
<comment type="subcellular location">
    <subcellularLocation>
        <location evidence="1">Cell membrane</location>
        <topology evidence="1">Multi-pass membrane protein</topology>
    </subcellularLocation>
</comment>
<evidence type="ECO:0000256" key="6">
    <source>
        <dbReference type="SAM" id="Phobius"/>
    </source>
</evidence>
<feature type="transmembrane region" description="Helical" evidence="6">
    <location>
        <begin position="440"/>
        <end position="459"/>
    </location>
</feature>
<feature type="transmembrane region" description="Helical" evidence="6">
    <location>
        <begin position="349"/>
        <end position="368"/>
    </location>
</feature>
<keyword evidence="3 6" id="KW-0812">Transmembrane</keyword>
<evidence type="ECO:0000256" key="4">
    <source>
        <dbReference type="ARBA" id="ARBA00022989"/>
    </source>
</evidence>
<dbReference type="PIRSF" id="PIRSF006060">
    <property type="entry name" value="AA_transporter"/>
    <property type="match status" value="1"/>
</dbReference>
<sequence length="477" mass="50428">MTTTADISPPHERKMLSTWEVTAISVGFMAPVMAMSLNGIGVAGLVGKAVPFAFAVAFAGAVFVAYAFVRLLQRVTHAGSVYALAGVTVGPKAGFFSGFALLGTYIFMTTCILGACSVFFEAMLTELSAGSSQFVGILVPLFIGALGLYLNLRNSTSAARVTLVIGLIGIIAMLILSVVILSKVSAGTAPYETSIDLGALTPAGNSWSAIMTASVFAFLSWAGFESGSSLGEETTEPKKTVPKALLLAVVTGGVIYVFVMFAQTIGFGTDEAGVERFAGASSTLTELGSAYIGQWFAVLISVIAFSVAFGAFLSSSTATSRLIYTLARDGFGPTVFANRDPHTRVPKQAVWATNIIALVFALGMAFAGRTNVEVYYWYATIATLCMVIAYGMASVGAIRFILKKESSIPVWEIVFPILALGYLVYVYLIQVVGQVAPYTYFPWLSGAWCLLGLAIIILNPKLAQNIGQKLTKEDIDA</sequence>
<dbReference type="Pfam" id="PF13520">
    <property type="entry name" value="AA_permease_2"/>
    <property type="match status" value="1"/>
</dbReference>
<feature type="transmembrane region" description="Helical" evidence="6">
    <location>
        <begin position="292"/>
        <end position="313"/>
    </location>
</feature>
<reference evidence="7 8" key="1">
    <citation type="submission" date="2020-03" db="EMBL/GenBank/DDBJ databases">
        <title>Draft genome sequences of bacterial isolates from the female urobiome.</title>
        <authorList>
            <person name="Miller-Ensminger T."/>
            <person name="Wolfe A.J."/>
            <person name="Putonti C."/>
        </authorList>
    </citation>
    <scope>NUCLEOTIDE SEQUENCE [LARGE SCALE GENOMIC DNA]</scope>
    <source>
        <strain evidence="7 8">UMB8490</strain>
    </source>
</reference>
<dbReference type="GO" id="GO:0005886">
    <property type="term" value="C:plasma membrane"/>
    <property type="evidence" value="ECO:0007669"/>
    <property type="project" value="UniProtKB-SubCell"/>
</dbReference>
<feature type="transmembrane region" description="Helical" evidence="6">
    <location>
        <begin position="206"/>
        <end position="224"/>
    </location>
</feature>
<dbReference type="InterPro" id="IPR050367">
    <property type="entry name" value="APC_superfamily"/>
</dbReference>
<evidence type="ECO:0000313" key="8">
    <source>
        <dbReference type="Proteomes" id="UP000591626"/>
    </source>
</evidence>
<evidence type="ECO:0000256" key="1">
    <source>
        <dbReference type="ARBA" id="ARBA00004651"/>
    </source>
</evidence>
<dbReference type="Proteomes" id="UP000591626">
    <property type="component" value="Unassembled WGS sequence"/>
</dbReference>
<dbReference type="EMBL" id="JAAUVV010000006">
    <property type="protein sequence ID" value="NJJ03635.1"/>
    <property type="molecule type" value="Genomic_DNA"/>
</dbReference>
<feature type="transmembrane region" description="Helical" evidence="6">
    <location>
        <begin position="245"/>
        <end position="267"/>
    </location>
</feature>
<name>A0AAP7CC29_9CORY</name>
<dbReference type="AlphaFoldDB" id="A0AAP7CC29"/>
<keyword evidence="4 6" id="KW-1133">Transmembrane helix</keyword>
<dbReference type="Gene3D" id="1.20.1740.10">
    <property type="entry name" value="Amino acid/polyamine transporter I"/>
    <property type="match status" value="1"/>
</dbReference>
<comment type="caution">
    <text evidence="7">The sequence shown here is derived from an EMBL/GenBank/DDBJ whole genome shotgun (WGS) entry which is preliminary data.</text>
</comment>
<dbReference type="PANTHER" id="PTHR42770">
    <property type="entry name" value="AMINO ACID TRANSPORTER-RELATED"/>
    <property type="match status" value="1"/>
</dbReference>
<accession>A0AAP7CC29</accession>